<dbReference type="Proteomes" id="UP001266305">
    <property type="component" value="Unassembled WGS sequence"/>
</dbReference>
<keyword evidence="2" id="KW-0812">Transmembrane</keyword>
<keyword evidence="2" id="KW-0472">Membrane</keyword>
<dbReference type="GO" id="GO:0016301">
    <property type="term" value="F:kinase activity"/>
    <property type="evidence" value="ECO:0007669"/>
    <property type="project" value="UniProtKB-KW"/>
</dbReference>
<accession>A0ABQ9V2A8</accession>
<evidence type="ECO:0000313" key="3">
    <source>
        <dbReference type="EMBL" id="KAK2103347.1"/>
    </source>
</evidence>
<keyword evidence="4" id="KW-1185">Reference proteome</keyword>
<feature type="region of interest" description="Disordered" evidence="1">
    <location>
        <begin position="1"/>
        <end position="132"/>
    </location>
</feature>
<reference evidence="3 4" key="1">
    <citation type="submission" date="2023-05" db="EMBL/GenBank/DDBJ databases">
        <title>B98-5 Cell Line De Novo Hybrid Assembly: An Optical Mapping Approach.</title>
        <authorList>
            <person name="Kananen K."/>
            <person name="Auerbach J.A."/>
            <person name="Kautto E."/>
            <person name="Blachly J.S."/>
        </authorList>
    </citation>
    <scope>NUCLEOTIDE SEQUENCE [LARGE SCALE GENOMIC DNA]</scope>
    <source>
        <strain evidence="3">B95-8</strain>
        <tissue evidence="3">Cell line</tissue>
    </source>
</reference>
<proteinExistence type="predicted"/>
<organism evidence="3 4">
    <name type="scientific">Saguinus oedipus</name>
    <name type="common">Cotton-top tamarin</name>
    <name type="synonym">Oedipomidas oedipus</name>
    <dbReference type="NCBI Taxonomy" id="9490"/>
    <lineage>
        <taxon>Eukaryota</taxon>
        <taxon>Metazoa</taxon>
        <taxon>Chordata</taxon>
        <taxon>Craniata</taxon>
        <taxon>Vertebrata</taxon>
        <taxon>Euteleostomi</taxon>
        <taxon>Mammalia</taxon>
        <taxon>Eutheria</taxon>
        <taxon>Euarchontoglires</taxon>
        <taxon>Primates</taxon>
        <taxon>Haplorrhini</taxon>
        <taxon>Platyrrhini</taxon>
        <taxon>Cebidae</taxon>
        <taxon>Callitrichinae</taxon>
        <taxon>Saguinus</taxon>
    </lineage>
</organism>
<comment type="caution">
    <text evidence="3">The sequence shown here is derived from an EMBL/GenBank/DDBJ whole genome shotgun (WGS) entry which is preliminary data.</text>
</comment>
<evidence type="ECO:0000256" key="1">
    <source>
        <dbReference type="SAM" id="MobiDB-lite"/>
    </source>
</evidence>
<keyword evidence="3" id="KW-0418">Kinase</keyword>
<feature type="transmembrane region" description="Helical" evidence="2">
    <location>
        <begin position="171"/>
        <end position="191"/>
    </location>
</feature>
<sequence length="200" mass="20616">MPVLSTRRRELADHAGSGRRSRPSPAAGSGPYFSAPSASLSRAAHLSGRGTYVRRDTAGGGPHRAGPLGPPGTSLRGRSAHRSGERWCPGAFESGARAARPPSRVGPGKAAAVSRGGAGPPRAEVGAGSGRGARSGEWGLAAAGAWETVSVGWGPRRQQRRRRRLGVSWRGGRAGAIRLGLLPFFLLFGPLRSAAPTSHP</sequence>
<evidence type="ECO:0000313" key="4">
    <source>
        <dbReference type="Proteomes" id="UP001266305"/>
    </source>
</evidence>
<gene>
    <name evidence="3" type="primary">CLK3_4</name>
    <name evidence="3" type="ORF">P7K49_017203</name>
</gene>
<keyword evidence="3" id="KW-0808">Transferase</keyword>
<evidence type="ECO:0000256" key="2">
    <source>
        <dbReference type="SAM" id="Phobius"/>
    </source>
</evidence>
<protein>
    <submittedName>
        <fullName evidence="3">Dual specificity protein kinase clk3</fullName>
    </submittedName>
</protein>
<keyword evidence="2" id="KW-1133">Transmembrane helix</keyword>
<name>A0ABQ9V2A8_SAGOE</name>
<dbReference type="EMBL" id="JASSZA010000008">
    <property type="protein sequence ID" value="KAK2103347.1"/>
    <property type="molecule type" value="Genomic_DNA"/>
</dbReference>